<keyword evidence="5" id="KW-0732">Signal</keyword>
<dbReference type="InterPro" id="IPR050301">
    <property type="entry name" value="NTE"/>
</dbReference>
<evidence type="ECO:0000256" key="4">
    <source>
        <dbReference type="PROSITE-ProRule" id="PRU01161"/>
    </source>
</evidence>
<dbReference type="Gene3D" id="2.40.160.50">
    <property type="entry name" value="membrane protein fhac: a member of the omp85/tpsb transporter family"/>
    <property type="match status" value="1"/>
</dbReference>
<evidence type="ECO:0000313" key="7">
    <source>
        <dbReference type="EMBL" id="HCT58829.1"/>
    </source>
</evidence>
<feature type="domain" description="PNPLA" evidence="6">
    <location>
        <begin position="55"/>
        <end position="244"/>
    </location>
</feature>
<feature type="short sequence motif" description="GXSXG" evidence="4">
    <location>
        <begin position="86"/>
        <end position="90"/>
    </location>
</feature>
<feature type="short sequence motif" description="DGA/G" evidence="4">
    <location>
        <begin position="231"/>
        <end position="233"/>
    </location>
</feature>
<dbReference type="AlphaFoldDB" id="A0A3D4VCH5"/>
<comment type="caution">
    <text evidence="7">The sequence shown here is derived from an EMBL/GenBank/DDBJ whole genome shotgun (WGS) entry which is preliminary data.</text>
</comment>
<dbReference type="PROSITE" id="PS51635">
    <property type="entry name" value="PNPLA"/>
    <property type="match status" value="1"/>
</dbReference>
<dbReference type="SUPFAM" id="SSF52151">
    <property type="entry name" value="FabD/lysophospholipase-like"/>
    <property type="match status" value="1"/>
</dbReference>
<keyword evidence="2 4" id="KW-0442">Lipid degradation</keyword>
<dbReference type="Proteomes" id="UP000264071">
    <property type="component" value="Unassembled WGS sequence"/>
</dbReference>
<dbReference type="Gene3D" id="3.40.1090.10">
    <property type="entry name" value="Cytosolic phospholipase A2 catalytic domain"/>
    <property type="match status" value="2"/>
</dbReference>
<feature type="chain" id="PRO_5017612145" description="PNPLA domain-containing protein" evidence="5">
    <location>
        <begin position="23"/>
        <end position="736"/>
    </location>
</feature>
<dbReference type="Pfam" id="PF01734">
    <property type="entry name" value="Patatin"/>
    <property type="match status" value="1"/>
</dbReference>
<evidence type="ECO:0000256" key="2">
    <source>
        <dbReference type="ARBA" id="ARBA00022963"/>
    </source>
</evidence>
<feature type="short sequence motif" description="GXGXXG" evidence="4">
    <location>
        <begin position="59"/>
        <end position="64"/>
    </location>
</feature>
<accession>A0A3D4VCH5</accession>
<keyword evidence="1 4" id="KW-0378">Hydrolase</keyword>
<proteinExistence type="predicted"/>
<dbReference type="EMBL" id="DPIY01000012">
    <property type="protein sequence ID" value="HCT58829.1"/>
    <property type="molecule type" value="Genomic_DNA"/>
</dbReference>
<sequence length="736" mass="79760">MRHALFRAFALLAFAVSTVSLAPGLGAQRTTNDSTAGATRPPDAPGVCTPGRVALVLAGGGAKGMAHVGVIQHLDSLGIYPDLVVGTSIGALVGAMYASGWDAEALESFVFRFNVGRYIGGYAPSAPRALGPVLPLLTWNEGAGGGFDFSTSAVREGNVNLIASAMLLAGNLRAAGDFDRLPTPFRAVAADLRTGDPIVLRSGDLAEAVRASFAIPLVFQPLVIDGRVLVDGGVAENAPVAVARTEGATRVILSEMADTLATAVERGTTGTVASSLMRFLFSRNRPEMRPGDLRITSNTTGTSSLDFSDATMKLMIERGREAARRAIPSAECLPTKRRVVPDLPPFAARRFTSQTTNAEQRLSHIIFGDISPNEVSLDTVMTRIVRVSEGERLNALWISPERVTVSRPSSEAVTGTDSVLIHPRLVFAPRRSLVAGLIYDGELGGRAWLGGVDRNLIGWPLEFAARGALGRYRQDVLVGLRRNDQYIELTRSPFLEATIARERVRLFLPEDRRIEIPDALLPAFSDQKLRIGMEQPLGRRWTLQAAGLARRVTTLEDETDSTVFEFADRALHVLGGTVSFVRVRSDPRFVPRVDLEYTNKYTRLQAVTASTFTKGLFDIAMSSRIVWADRELPLMDATTLGGEEGFAGLRIFEQRGMAELSTAFEISRPVLGPLALQLTVQGGQVSEDQYRPLSGEWIAGTRLGLGAATPIGPLRVQYGVNSRQDHRWFVRIGRWF</sequence>
<dbReference type="InterPro" id="IPR002641">
    <property type="entry name" value="PNPLA_dom"/>
</dbReference>
<evidence type="ECO:0000256" key="3">
    <source>
        <dbReference type="ARBA" id="ARBA00023098"/>
    </source>
</evidence>
<reference evidence="7 8" key="1">
    <citation type="journal article" date="2018" name="Nat. Biotechnol.">
        <title>A standardized bacterial taxonomy based on genome phylogeny substantially revises the tree of life.</title>
        <authorList>
            <person name="Parks D.H."/>
            <person name="Chuvochina M."/>
            <person name="Waite D.W."/>
            <person name="Rinke C."/>
            <person name="Skarshewski A."/>
            <person name="Chaumeil P.A."/>
            <person name="Hugenholtz P."/>
        </authorList>
    </citation>
    <scope>NUCLEOTIDE SEQUENCE [LARGE SCALE GENOMIC DNA]</scope>
    <source>
        <strain evidence="7">UBA8844</strain>
    </source>
</reference>
<protein>
    <recommendedName>
        <fullName evidence="6">PNPLA domain-containing protein</fullName>
    </recommendedName>
</protein>
<keyword evidence="3 4" id="KW-0443">Lipid metabolism</keyword>
<dbReference type="PANTHER" id="PTHR14226">
    <property type="entry name" value="NEUROPATHY TARGET ESTERASE/SWISS CHEESE D.MELANOGASTER"/>
    <property type="match status" value="1"/>
</dbReference>
<feature type="active site" description="Nucleophile" evidence="4">
    <location>
        <position position="88"/>
    </location>
</feature>
<organism evidence="7 8">
    <name type="scientific">Gemmatimonas aurantiaca</name>
    <dbReference type="NCBI Taxonomy" id="173480"/>
    <lineage>
        <taxon>Bacteria</taxon>
        <taxon>Pseudomonadati</taxon>
        <taxon>Gemmatimonadota</taxon>
        <taxon>Gemmatimonadia</taxon>
        <taxon>Gemmatimonadales</taxon>
        <taxon>Gemmatimonadaceae</taxon>
        <taxon>Gemmatimonas</taxon>
    </lineage>
</organism>
<evidence type="ECO:0000313" key="8">
    <source>
        <dbReference type="Proteomes" id="UP000264071"/>
    </source>
</evidence>
<name>A0A3D4VCH5_9BACT</name>
<dbReference type="GO" id="GO:0016042">
    <property type="term" value="P:lipid catabolic process"/>
    <property type="evidence" value="ECO:0007669"/>
    <property type="project" value="UniProtKB-UniRule"/>
</dbReference>
<evidence type="ECO:0000256" key="1">
    <source>
        <dbReference type="ARBA" id="ARBA00022801"/>
    </source>
</evidence>
<dbReference type="GO" id="GO:0016787">
    <property type="term" value="F:hydrolase activity"/>
    <property type="evidence" value="ECO:0007669"/>
    <property type="project" value="UniProtKB-UniRule"/>
</dbReference>
<feature type="active site" description="Proton acceptor" evidence="4">
    <location>
        <position position="231"/>
    </location>
</feature>
<evidence type="ECO:0000259" key="6">
    <source>
        <dbReference type="PROSITE" id="PS51635"/>
    </source>
</evidence>
<feature type="signal peptide" evidence="5">
    <location>
        <begin position="1"/>
        <end position="22"/>
    </location>
</feature>
<dbReference type="InterPro" id="IPR016035">
    <property type="entry name" value="Acyl_Trfase/lysoPLipase"/>
</dbReference>
<dbReference type="CDD" id="cd07205">
    <property type="entry name" value="Pat_PNPLA6_PNPLA7_NTE1_like"/>
    <property type="match status" value="1"/>
</dbReference>
<gene>
    <name evidence="7" type="ORF">DGD08_16640</name>
</gene>
<dbReference type="PANTHER" id="PTHR14226:SF29">
    <property type="entry name" value="NEUROPATHY TARGET ESTERASE SWS"/>
    <property type="match status" value="1"/>
</dbReference>
<evidence type="ECO:0000256" key="5">
    <source>
        <dbReference type="SAM" id="SignalP"/>
    </source>
</evidence>